<reference evidence="1 2" key="1">
    <citation type="submission" date="2020-08" db="EMBL/GenBank/DDBJ databases">
        <title>Genomic Encyclopedia of Type Strains, Phase IV (KMG-V): Genome sequencing to study the core and pangenomes of soil and plant-associated prokaryotes.</title>
        <authorList>
            <person name="Whitman W."/>
        </authorList>
    </citation>
    <scope>NUCLEOTIDE SEQUENCE [LARGE SCALE GENOMIC DNA]</scope>
    <source>
        <strain evidence="1 2">M8UP14</strain>
    </source>
</reference>
<name>A0A7W7ZK18_9BACT</name>
<evidence type="ECO:0000313" key="1">
    <source>
        <dbReference type="EMBL" id="MBB5061345.1"/>
    </source>
</evidence>
<dbReference type="AlphaFoldDB" id="A0A7W7ZK18"/>
<comment type="caution">
    <text evidence="1">The sequence shown here is derived from an EMBL/GenBank/DDBJ whole genome shotgun (WGS) entry which is preliminary data.</text>
</comment>
<sequence length="41" mass="5164">MDFRMTSRAESDRQIQHRLARFPIMHYRMRVSSTVLWLRRQ</sequence>
<accession>A0A7W7ZK18</accession>
<dbReference type="EMBL" id="JACHIP010000037">
    <property type="protein sequence ID" value="MBB5061345.1"/>
    <property type="molecule type" value="Genomic_DNA"/>
</dbReference>
<organism evidence="1 2">
    <name type="scientific">Granulicella aggregans</name>
    <dbReference type="NCBI Taxonomy" id="474949"/>
    <lineage>
        <taxon>Bacteria</taxon>
        <taxon>Pseudomonadati</taxon>
        <taxon>Acidobacteriota</taxon>
        <taxon>Terriglobia</taxon>
        <taxon>Terriglobales</taxon>
        <taxon>Acidobacteriaceae</taxon>
        <taxon>Granulicella</taxon>
    </lineage>
</organism>
<proteinExistence type="predicted"/>
<dbReference type="Proteomes" id="UP000540989">
    <property type="component" value="Unassembled WGS sequence"/>
</dbReference>
<protein>
    <submittedName>
        <fullName evidence="1">Uncharacterized protein</fullName>
    </submittedName>
</protein>
<evidence type="ECO:0000313" key="2">
    <source>
        <dbReference type="Proteomes" id="UP000540989"/>
    </source>
</evidence>
<keyword evidence="2" id="KW-1185">Reference proteome</keyword>
<gene>
    <name evidence="1" type="ORF">HDF16_006081</name>
</gene>